<gene>
    <name evidence="1" type="ordered locus">Clole_0116</name>
</gene>
<protein>
    <submittedName>
        <fullName evidence="1">Uncharacterized protein</fullName>
    </submittedName>
</protein>
<dbReference type="EMBL" id="CP002582">
    <property type="protein sequence ID" value="ADZ81873.1"/>
    <property type="molecule type" value="Genomic_DNA"/>
</dbReference>
<accession>F2JH58</accession>
<dbReference type="RefSeq" id="WP_013655174.1">
    <property type="nucleotide sequence ID" value="NC_015275.1"/>
</dbReference>
<sequence length="137" mass="15430">MNINSILGNIIDGVYNGPSINQREKIYNDINAEIVVIATVLPEKTTIKLSEVSGFTEAKLQITGIIAGEVNKQEIIKVQEPYMESSYRGRACMIVEGGYEPVMVDKEYIFYLNSIKEVNENGKVSYKIRKKIPLKNI</sequence>
<dbReference type="HOGENOM" id="CLU_1861622_0_0_9"/>
<name>F2JH58_CELLD</name>
<dbReference type="Proteomes" id="UP000008467">
    <property type="component" value="Chromosome"/>
</dbReference>
<keyword evidence="2" id="KW-1185">Reference proteome</keyword>
<evidence type="ECO:0000313" key="1">
    <source>
        <dbReference type="EMBL" id="ADZ81873.1"/>
    </source>
</evidence>
<evidence type="ECO:0000313" key="2">
    <source>
        <dbReference type="Proteomes" id="UP000008467"/>
    </source>
</evidence>
<proteinExistence type="predicted"/>
<dbReference type="KEGG" id="cle:Clole_0116"/>
<dbReference type="STRING" id="642492.Clole_0116"/>
<reference evidence="1 2" key="1">
    <citation type="journal article" date="2011" name="J. Bacteriol.">
        <title>Complete genome sequence of the cellulose-degrading bacterium Cellulosilyticum lentocellum.</title>
        <authorList>
            <consortium name="US DOE Joint Genome Institute"/>
            <person name="Miller D.A."/>
            <person name="Suen G."/>
            <person name="Bruce D."/>
            <person name="Copeland A."/>
            <person name="Cheng J.F."/>
            <person name="Detter C."/>
            <person name="Goodwin L.A."/>
            <person name="Han C.S."/>
            <person name="Hauser L.J."/>
            <person name="Land M.L."/>
            <person name="Lapidus A."/>
            <person name="Lucas S."/>
            <person name="Meincke L."/>
            <person name="Pitluck S."/>
            <person name="Tapia R."/>
            <person name="Teshima H."/>
            <person name="Woyke T."/>
            <person name="Fox B.G."/>
            <person name="Angert E.R."/>
            <person name="Currie C.R."/>
        </authorList>
    </citation>
    <scope>NUCLEOTIDE SEQUENCE [LARGE SCALE GENOMIC DNA]</scope>
    <source>
        <strain evidence="2">ATCC 49066 / DSM 5427 / NCIMB 11756 / RHM5</strain>
    </source>
</reference>
<organism evidence="1 2">
    <name type="scientific">Cellulosilyticum lentocellum (strain ATCC 49066 / DSM 5427 / NCIMB 11756 / RHM5)</name>
    <name type="common">Clostridium lentocellum</name>
    <dbReference type="NCBI Taxonomy" id="642492"/>
    <lineage>
        <taxon>Bacteria</taxon>
        <taxon>Bacillati</taxon>
        <taxon>Bacillota</taxon>
        <taxon>Clostridia</taxon>
        <taxon>Lachnospirales</taxon>
        <taxon>Cellulosilyticaceae</taxon>
        <taxon>Cellulosilyticum</taxon>
    </lineage>
</organism>
<dbReference type="AlphaFoldDB" id="F2JH58"/>